<protein>
    <submittedName>
        <fullName evidence="1">UDP-N-acetylglucosamine 2-epimerase (Non-hydrolysing)</fullName>
    </submittedName>
</protein>
<dbReference type="SUPFAM" id="SSF53756">
    <property type="entry name" value="UDP-Glycosyltransferase/glycogen phosphorylase"/>
    <property type="match status" value="1"/>
</dbReference>
<evidence type="ECO:0000313" key="2">
    <source>
        <dbReference type="Proteomes" id="UP000568877"/>
    </source>
</evidence>
<proteinExistence type="predicted"/>
<accession>A0A6V8PKV1</accession>
<comment type="caution">
    <text evidence="1">The sequence shown here is derived from an EMBL/GenBank/DDBJ whole genome shotgun (WGS) entry which is preliminary data.</text>
</comment>
<reference evidence="1 2" key="1">
    <citation type="journal article" date="2020" name="Front. Microbiol.">
        <title>Single-cell genomics of novel Actinobacteria with the Wood-Ljungdahl pathway discovered in a serpentinizing system.</title>
        <authorList>
            <person name="Merino N."/>
            <person name="Kawai M."/>
            <person name="Boyd E.S."/>
            <person name="Colman D.R."/>
            <person name="McGlynn S.E."/>
            <person name="Nealson K.H."/>
            <person name="Kurokawa K."/>
            <person name="Hongoh Y."/>
        </authorList>
    </citation>
    <scope>NUCLEOTIDE SEQUENCE [LARGE SCALE GENOMIC DNA]</scope>
    <source>
        <strain evidence="1 2">S42</strain>
    </source>
</reference>
<dbReference type="AlphaFoldDB" id="A0A6V8PKV1"/>
<gene>
    <name evidence="1" type="ORF">HKBW3S42_01182</name>
</gene>
<dbReference type="PANTHER" id="PTHR43174:SF2">
    <property type="entry name" value="UDP-N-ACETYLGLUCOSAMINE 2-EPIMERASE"/>
    <property type="match status" value="1"/>
</dbReference>
<evidence type="ECO:0000313" key="1">
    <source>
        <dbReference type="EMBL" id="GFP32877.1"/>
    </source>
</evidence>
<dbReference type="EMBL" id="BLSA01000182">
    <property type="protein sequence ID" value="GFP32877.1"/>
    <property type="molecule type" value="Genomic_DNA"/>
</dbReference>
<sequence>MFVRKGLKRPTLLKVLLIFGTRPEAIEMAPVAKAIEKSPDLKGIVCVAAQHREMLDQLLKFSEKPDIDLNLTRFFGA</sequence>
<dbReference type="Gene3D" id="3.40.50.2000">
    <property type="entry name" value="Glycogen Phosphorylase B"/>
    <property type="match status" value="1"/>
</dbReference>
<dbReference type="PANTHER" id="PTHR43174">
    <property type="entry name" value="UDP-N-ACETYLGLUCOSAMINE 2-EPIMERASE"/>
    <property type="match status" value="1"/>
</dbReference>
<name>A0A6V8PKV1_9ACTN</name>
<dbReference type="InterPro" id="IPR029767">
    <property type="entry name" value="WecB-like"/>
</dbReference>
<dbReference type="Proteomes" id="UP000568877">
    <property type="component" value="Unassembled WGS sequence"/>
</dbReference>
<organism evidence="1 2">
    <name type="scientific">Candidatus Hakubella thermalkaliphila</name>
    <dbReference type="NCBI Taxonomy" id="2754717"/>
    <lineage>
        <taxon>Bacteria</taxon>
        <taxon>Bacillati</taxon>
        <taxon>Actinomycetota</taxon>
        <taxon>Actinomycetota incertae sedis</taxon>
        <taxon>Candidatus Hakubellales</taxon>
        <taxon>Candidatus Hakubellaceae</taxon>
        <taxon>Candidatus Hakubella</taxon>
    </lineage>
</organism>